<evidence type="ECO:0000313" key="4">
    <source>
        <dbReference type="Proteomes" id="UP001474421"/>
    </source>
</evidence>
<accession>A0AAW1B1T5</accession>
<dbReference type="PANTHER" id="PTHR37984">
    <property type="entry name" value="PROTEIN CBG26694"/>
    <property type="match status" value="1"/>
</dbReference>
<protein>
    <recommendedName>
        <fullName evidence="1">Gypsy retrotransposon integrase-like protein 1</fullName>
    </recommendedName>
</protein>
<keyword evidence="4" id="KW-1185">Reference proteome</keyword>
<dbReference type="FunFam" id="1.10.340.70:FF:000001">
    <property type="entry name" value="Retrovirus-related Pol polyprotein from transposon gypsy-like Protein"/>
    <property type="match status" value="1"/>
</dbReference>
<evidence type="ECO:0000313" key="3">
    <source>
        <dbReference type="EMBL" id="KAK9395726.1"/>
    </source>
</evidence>
<feature type="domain" description="Integrase zinc-binding" evidence="2">
    <location>
        <begin position="71"/>
        <end position="130"/>
    </location>
</feature>
<organism evidence="3 4">
    <name type="scientific">Crotalus adamanteus</name>
    <name type="common">Eastern diamondback rattlesnake</name>
    <dbReference type="NCBI Taxonomy" id="8729"/>
    <lineage>
        <taxon>Eukaryota</taxon>
        <taxon>Metazoa</taxon>
        <taxon>Chordata</taxon>
        <taxon>Craniata</taxon>
        <taxon>Vertebrata</taxon>
        <taxon>Euteleostomi</taxon>
        <taxon>Lepidosauria</taxon>
        <taxon>Squamata</taxon>
        <taxon>Bifurcata</taxon>
        <taxon>Unidentata</taxon>
        <taxon>Episquamata</taxon>
        <taxon>Toxicofera</taxon>
        <taxon>Serpentes</taxon>
        <taxon>Colubroidea</taxon>
        <taxon>Viperidae</taxon>
        <taxon>Crotalinae</taxon>
        <taxon>Crotalus</taxon>
    </lineage>
</organism>
<sequence>MPQYQSKREEVVQALMPLTRQETTNSVVQNPKADELDAIRTAMLTDKWAQEHPGWLTNRYGVAWKGDKMYVPDSLRKTVLQRCHDAKQAGHFGFLKTLHLLRWQFWWPRLKVDVEQYVRGCHVCASAKPRTRNPWACYRRWPTHLGPGRKSPWISL</sequence>
<name>A0AAW1B1T5_CROAD</name>
<proteinExistence type="predicted"/>
<dbReference type="EMBL" id="JAOTOJ010000009">
    <property type="protein sequence ID" value="KAK9395726.1"/>
    <property type="molecule type" value="Genomic_DNA"/>
</dbReference>
<reference evidence="3 4" key="1">
    <citation type="journal article" date="2024" name="Proc. Natl. Acad. Sci. U.S.A.">
        <title>The genetic regulatory architecture and epigenomic basis for age-related changes in rattlesnake venom.</title>
        <authorList>
            <person name="Hogan M.P."/>
            <person name="Holding M.L."/>
            <person name="Nystrom G.S."/>
            <person name="Colston T.J."/>
            <person name="Bartlett D.A."/>
            <person name="Mason A.J."/>
            <person name="Ellsworth S.A."/>
            <person name="Rautsaw R.M."/>
            <person name="Lawrence K.C."/>
            <person name="Strickland J.L."/>
            <person name="He B."/>
            <person name="Fraser P."/>
            <person name="Margres M.J."/>
            <person name="Gilbert D.M."/>
            <person name="Gibbs H.L."/>
            <person name="Parkinson C.L."/>
            <person name="Rokyta D.R."/>
        </authorList>
    </citation>
    <scope>NUCLEOTIDE SEQUENCE [LARGE SCALE GENOMIC DNA]</scope>
    <source>
        <strain evidence="3">DRR0105</strain>
    </source>
</reference>
<dbReference type="Proteomes" id="UP001474421">
    <property type="component" value="Unassembled WGS sequence"/>
</dbReference>
<evidence type="ECO:0000256" key="1">
    <source>
        <dbReference type="ARBA" id="ARBA00039658"/>
    </source>
</evidence>
<comment type="caution">
    <text evidence="3">The sequence shown here is derived from an EMBL/GenBank/DDBJ whole genome shotgun (WGS) entry which is preliminary data.</text>
</comment>
<gene>
    <name evidence="3" type="ORF">NXF25_019087</name>
</gene>
<dbReference type="Pfam" id="PF17921">
    <property type="entry name" value="Integrase_H2C2"/>
    <property type="match status" value="1"/>
</dbReference>
<dbReference type="InterPro" id="IPR050951">
    <property type="entry name" value="Retrovirus_Pol_polyprotein"/>
</dbReference>
<dbReference type="PANTHER" id="PTHR37984:SF5">
    <property type="entry name" value="PROTEIN NYNRIN-LIKE"/>
    <property type="match status" value="1"/>
</dbReference>
<dbReference type="Gene3D" id="1.10.340.70">
    <property type="match status" value="1"/>
</dbReference>
<dbReference type="AlphaFoldDB" id="A0AAW1B1T5"/>
<dbReference type="InterPro" id="IPR041588">
    <property type="entry name" value="Integrase_H2C2"/>
</dbReference>
<evidence type="ECO:0000259" key="2">
    <source>
        <dbReference type="Pfam" id="PF17921"/>
    </source>
</evidence>